<name>A0A1C7MGZ5_GRIFR</name>
<keyword evidence="2" id="KW-1185">Reference proteome</keyword>
<evidence type="ECO:0000313" key="2">
    <source>
        <dbReference type="Proteomes" id="UP000092993"/>
    </source>
</evidence>
<evidence type="ECO:0000313" key="1">
    <source>
        <dbReference type="EMBL" id="OBZ74284.1"/>
    </source>
</evidence>
<sequence>MSPEHPCTSRRRLDALRVVNPRLDPDAAHLVFDFPAHLQPEHLQGVHAPTRARSRTHPDLEGIPAELHECAFVRHRGRSCSHCMKGHSIAPGVQFYVLLTSFEKQ</sequence>
<reference evidence="1 2" key="1">
    <citation type="submission" date="2016-03" db="EMBL/GenBank/DDBJ databases">
        <title>Whole genome sequencing of Grifola frondosa 9006-11.</title>
        <authorList>
            <person name="Min B."/>
            <person name="Park H."/>
            <person name="Kim J.-G."/>
            <person name="Cho H."/>
            <person name="Oh Y.-L."/>
            <person name="Kong W.-S."/>
            <person name="Choi I.-G."/>
        </authorList>
    </citation>
    <scope>NUCLEOTIDE SEQUENCE [LARGE SCALE GENOMIC DNA]</scope>
    <source>
        <strain evidence="1 2">9006-11</strain>
    </source>
</reference>
<protein>
    <submittedName>
        <fullName evidence="1">Uncharacterized protein</fullName>
    </submittedName>
</protein>
<comment type="caution">
    <text evidence="1">The sequence shown here is derived from an EMBL/GenBank/DDBJ whole genome shotgun (WGS) entry which is preliminary data.</text>
</comment>
<gene>
    <name evidence="1" type="ORF">A0H81_05621</name>
</gene>
<accession>A0A1C7MGZ5</accession>
<proteinExistence type="predicted"/>
<dbReference type="EMBL" id="LUGG01000005">
    <property type="protein sequence ID" value="OBZ74284.1"/>
    <property type="molecule type" value="Genomic_DNA"/>
</dbReference>
<dbReference type="AlphaFoldDB" id="A0A1C7MGZ5"/>
<organism evidence="1 2">
    <name type="scientific">Grifola frondosa</name>
    <name type="common">Maitake</name>
    <name type="synonym">Polyporus frondosus</name>
    <dbReference type="NCBI Taxonomy" id="5627"/>
    <lineage>
        <taxon>Eukaryota</taxon>
        <taxon>Fungi</taxon>
        <taxon>Dikarya</taxon>
        <taxon>Basidiomycota</taxon>
        <taxon>Agaricomycotina</taxon>
        <taxon>Agaricomycetes</taxon>
        <taxon>Polyporales</taxon>
        <taxon>Grifolaceae</taxon>
        <taxon>Grifola</taxon>
    </lineage>
</organism>
<dbReference type="Proteomes" id="UP000092993">
    <property type="component" value="Unassembled WGS sequence"/>
</dbReference>
<dbReference type="STRING" id="5627.A0A1C7MGZ5"/>